<dbReference type="InterPro" id="IPR027417">
    <property type="entry name" value="P-loop_NTPase"/>
</dbReference>
<feature type="transmembrane region" description="Helical" evidence="10">
    <location>
        <begin position="1022"/>
        <end position="1044"/>
    </location>
</feature>
<feature type="transmembrane region" description="Helical" evidence="10">
    <location>
        <begin position="1221"/>
        <end position="1240"/>
    </location>
</feature>
<keyword evidence="7 10" id="KW-0472">Membrane</keyword>
<keyword evidence="5" id="KW-0067">ATP-binding</keyword>
<evidence type="ECO:0000256" key="3">
    <source>
        <dbReference type="ARBA" id="ARBA00022692"/>
    </source>
</evidence>
<keyword evidence="8" id="KW-0245">EGF-like domain</keyword>
<accession>A0A8S1IMG0</accession>
<evidence type="ECO:0000313" key="16">
    <source>
        <dbReference type="Proteomes" id="UP000708148"/>
    </source>
</evidence>
<dbReference type="OrthoDB" id="66620at2759"/>
<evidence type="ECO:0000256" key="2">
    <source>
        <dbReference type="ARBA" id="ARBA00022448"/>
    </source>
</evidence>
<feature type="chain" id="PRO_5036273264" description="ABC transporter domain-containing protein" evidence="11">
    <location>
        <begin position="27"/>
        <end position="1299"/>
    </location>
</feature>
<comment type="caution">
    <text evidence="14">The sequence shown here is derived from an EMBL/GenBank/DDBJ whole genome shotgun (WGS) entry which is preliminary data.</text>
</comment>
<feature type="transmembrane region" description="Helical" evidence="10">
    <location>
        <begin position="1102"/>
        <end position="1123"/>
    </location>
</feature>
<keyword evidence="16" id="KW-1185">Reference proteome</keyword>
<feature type="region of interest" description="Disordered" evidence="9">
    <location>
        <begin position="282"/>
        <end position="301"/>
    </location>
</feature>
<dbReference type="PROSITE" id="PS00022">
    <property type="entry name" value="EGF_1"/>
    <property type="match status" value="2"/>
</dbReference>
<protein>
    <recommendedName>
        <fullName evidence="17">ABC transporter domain-containing protein</fullName>
    </recommendedName>
</protein>
<dbReference type="InterPro" id="IPR003593">
    <property type="entry name" value="AAA+_ATPase"/>
</dbReference>
<dbReference type="InterPro" id="IPR050352">
    <property type="entry name" value="ABCG_transporters"/>
</dbReference>
<feature type="transmembrane region" description="Helical" evidence="10">
    <location>
        <begin position="989"/>
        <end position="1010"/>
    </location>
</feature>
<evidence type="ECO:0000259" key="13">
    <source>
        <dbReference type="PROSITE" id="PS50893"/>
    </source>
</evidence>
<feature type="disulfide bond" evidence="8">
    <location>
        <begin position="361"/>
        <end position="370"/>
    </location>
</feature>
<evidence type="ECO:0000256" key="11">
    <source>
        <dbReference type="SAM" id="SignalP"/>
    </source>
</evidence>
<proteinExistence type="predicted"/>
<evidence type="ECO:0000256" key="8">
    <source>
        <dbReference type="PROSITE-ProRule" id="PRU00076"/>
    </source>
</evidence>
<dbReference type="PANTHER" id="PTHR48041:SF2">
    <property type="entry name" value="ATP-DEPENDENT PERMEASE-RELATED"/>
    <property type="match status" value="1"/>
</dbReference>
<evidence type="ECO:0000313" key="14">
    <source>
        <dbReference type="EMBL" id="CAD7696263.1"/>
    </source>
</evidence>
<feature type="transmembrane region" description="Helical" evidence="10">
    <location>
        <begin position="556"/>
        <end position="579"/>
    </location>
</feature>
<evidence type="ECO:0000256" key="9">
    <source>
        <dbReference type="SAM" id="MobiDB-lite"/>
    </source>
</evidence>
<dbReference type="Pfam" id="PF00005">
    <property type="entry name" value="ABC_tran"/>
    <property type="match status" value="1"/>
</dbReference>
<feature type="domain" description="EGF-like" evidence="12">
    <location>
        <begin position="336"/>
        <end position="371"/>
    </location>
</feature>
<dbReference type="GO" id="GO:0016020">
    <property type="term" value="C:membrane"/>
    <property type="evidence" value="ECO:0007669"/>
    <property type="project" value="UniProtKB-SubCell"/>
</dbReference>
<evidence type="ECO:0000259" key="12">
    <source>
        <dbReference type="PROSITE" id="PS50026"/>
    </source>
</evidence>
<keyword evidence="4" id="KW-0547">Nucleotide-binding</keyword>
<dbReference type="PANTHER" id="PTHR48041">
    <property type="entry name" value="ABC TRANSPORTER G FAMILY MEMBER 28"/>
    <property type="match status" value="1"/>
</dbReference>
<dbReference type="Proteomes" id="UP000708148">
    <property type="component" value="Unassembled WGS sequence"/>
</dbReference>
<dbReference type="Gene3D" id="3.40.50.300">
    <property type="entry name" value="P-loop containing nucleotide triphosphate hydrolases"/>
    <property type="match status" value="1"/>
</dbReference>
<dbReference type="GO" id="GO:0005524">
    <property type="term" value="F:ATP binding"/>
    <property type="evidence" value="ECO:0007669"/>
    <property type="project" value="UniProtKB-KW"/>
</dbReference>
<evidence type="ECO:0000256" key="1">
    <source>
        <dbReference type="ARBA" id="ARBA00004141"/>
    </source>
</evidence>
<feature type="signal peptide" evidence="11">
    <location>
        <begin position="1"/>
        <end position="26"/>
    </location>
</feature>
<dbReference type="PROSITE" id="PS01186">
    <property type="entry name" value="EGF_2"/>
    <property type="match status" value="1"/>
</dbReference>
<keyword evidence="11" id="KW-0732">Signal</keyword>
<dbReference type="SUPFAM" id="SSF52540">
    <property type="entry name" value="P-loop containing nucleoside triphosphate hydrolases"/>
    <property type="match status" value="1"/>
</dbReference>
<feature type="transmembrane region" description="Helical" evidence="10">
    <location>
        <begin position="1135"/>
        <end position="1154"/>
    </location>
</feature>
<evidence type="ECO:0000256" key="5">
    <source>
        <dbReference type="ARBA" id="ARBA00022840"/>
    </source>
</evidence>
<dbReference type="InterPro" id="IPR017871">
    <property type="entry name" value="ABC_transporter-like_CS"/>
</dbReference>
<dbReference type="GO" id="GO:0140359">
    <property type="term" value="F:ABC-type transporter activity"/>
    <property type="evidence" value="ECO:0007669"/>
    <property type="project" value="InterPro"/>
</dbReference>
<keyword evidence="8" id="KW-1015">Disulfide bond</keyword>
<evidence type="ECO:0000313" key="15">
    <source>
        <dbReference type="EMBL" id="CAD7703350.1"/>
    </source>
</evidence>
<dbReference type="EMBL" id="CAJHUC010000452">
    <property type="protein sequence ID" value="CAD7696263.1"/>
    <property type="molecule type" value="Genomic_DNA"/>
</dbReference>
<dbReference type="EMBL" id="CAJHUC010002178">
    <property type="protein sequence ID" value="CAD7703350.1"/>
    <property type="molecule type" value="Genomic_DNA"/>
</dbReference>
<dbReference type="Pfam" id="PF01061">
    <property type="entry name" value="ABC2_membrane"/>
    <property type="match status" value="1"/>
</dbReference>
<dbReference type="InterPro" id="IPR000742">
    <property type="entry name" value="EGF"/>
</dbReference>
<evidence type="ECO:0000256" key="7">
    <source>
        <dbReference type="ARBA" id="ARBA00023136"/>
    </source>
</evidence>
<dbReference type="SMART" id="SM00382">
    <property type="entry name" value="AAA"/>
    <property type="match status" value="1"/>
</dbReference>
<comment type="caution">
    <text evidence="8">Lacks conserved residue(s) required for the propagation of feature annotation.</text>
</comment>
<dbReference type="GO" id="GO:0016887">
    <property type="term" value="F:ATP hydrolysis activity"/>
    <property type="evidence" value="ECO:0007669"/>
    <property type="project" value="InterPro"/>
</dbReference>
<sequence length="1299" mass="136565">MFRPWGAQARTILLILLLAVARRAAGQCQLPFRLDGAASTLEVTGSGALGASSLTIRPLNDQVIGVLGVMQLETVGECPEGPEEVAWAGAGLGTRPGEALRVYPSTIMADVPELGAAVNLTDLVMTWRSEGVDRLPGGGPADFVAAVNLTLVGGAAVYDAGILSGSQAVENFSAASDVEGRVGFGEGVRRLAVPEANFTFEIAIGPISLELELAGRIEGDLGVGCVQDCGPNGRCSPAGVGGDGPVACECDCGWGGGSCAVPTGFCPSQDAPVVTAALAGNLDQENPDEDGESDPDVGGGGAEGGDCFNGSSVGEVRDRLAVLLAGSNATVRAAELGDLCSGNCDGDERSRFDQVSGECVCADGWMGPGCDMCSTNSACNDFWDTVGGTCVTAFEYSAESTHKVYNCDFSDFAAGLQGSGIGLGDDLKITCNTTGPRLEKLAGAGLGVGTGGGLVSGGPDLDRRILDAQEAGLDANSPFCDVAFDFSQGGDLQTIQCRGWGCEFGSGSRNAECSGGVLCNCGMQPCSAAVLGIVNTIQSVVMEVNVGESVSTGRTISITAVISLLPVAAVIAVAILLGIPAQSLARQMVFQPKGASSQAPKKQSSALSEVVFIGVSCSVPVSKRFELPQPGAGGKPKEEDMESCSSQGVPFRRSSSQQSEVLMGLNATLAEKLFDKRGRRSVLHGITGTFQQGEVVGVMGPSGSGKTTFLSILSSFSRDEQRAVEGDIWVNGRQQGAWLKRLIAFVPQEDKILATLTVKEAIMVSAILRLPDADWAIIHRRTGEVMDELGLHGVAHSLVGGVRGMRGISGGERRRVTIGMELITDPAILILDEPTSGLDSFTALNLMQGLKVVGDAGRIVVASLHQPAPAIVALLDKVLLLARGFQVYFGPPGEAKAYFARLGLSCPESLAISEYMLQVVSDPNTLVTVLNSAFEAGARESGGDLVMGSKTANDPSSLAAFPKLGARRRFDRLATLVWRGMVDMMRNPALIRAHVAMGVAMGLFGGGIFFEAGLDVEGAQNRLGAFFFTLALLSFSSLTTIDLLHSERDIAFREIKAGFYTPEAYISSKLILDALLLRVVPGTLLAIPLHRMMGLQSNWTKFWIYLFTINSFNLIVGAMAMIVTIWSPTPGTTSLVMNTVLLMNLLFSGFLVQWSSIAPILRWIHYCCPFAYAFHSLVLNEFVGLKMTFAVAGYVSVDNIDGEVFLQTLGIEVGRLRQNEIVLAAFYFGFVAVALLSMRLGTPGQWSLGSSQGGAVGRRMSADLRRAREVLQRRVSRTVSRRVPIPDEGSSASVEMNKI</sequence>
<feature type="compositionally biased region" description="Acidic residues" evidence="9">
    <location>
        <begin position="285"/>
        <end position="295"/>
    </location>
</feature>
<feature type="domain" description="ABC transporter" evidence="13">
    <location>
        <begin position="668"/>
        <end position="908"/>
    </location>
</feature>
<dbReference type="InterPro" id="IPR003439">
    <property type="entry name" value="ABC_transporter-like_ATP-bd"/>
</dbReference>
<dbReference type="PROSITE" id="PS00211">
    <property type="entry name" value="ABC_TRANSPORTER_1"/>
    <property type="match status" value="1"/>
</dbReference>
<dbReference type="InterPro" id="IPR013525">
    <property type="entry name" value="ABC2_TM"/>
</dbReference>
<feature type="region of interest" description="Disordered" evidence="9">
    <location>
        <begin position="627"/>
        <end position="651"/>
    </location>
</feature>
<gene>
    <name evidence="14" type="ORF">OSTQU699_LOCUS1624</name>
    <name evidence="15" type="ORF">OSTQU699_LOCUS8707</name>
</gene>
<evidence type="ECO:0000256" key="6">
    <source>
        <dbReference type="ARBA" id="ARBA00022989"/>
    </source>
</evidence>
<keyword evidence="6 10" id="KW-1133">Transmembrane helix</keyword>
<comment type="subcellular location">
    <subcellularLocation>
        <location evidence="1">Membrane</location>
        <topology evidence="1">Multi-pass membrane protein</topology>
    </subcellularLocation>
</comment>
<keyword evidence="2" id="KW-0813">Transport</keyword>
<dbReference type="PROSITE" id="PS50026">
    <property type="entry name" value="EGF_3"/>
    <property type="match status" value="1"/>
</dbReference>
<organism evidence="14 16">
    <name type="scientific">Ostreobium quekettii</name>
    <dbReference type="NCBI Taxonomy" id="121088"/>
    <lineage>
        <taxon>Eukaryota</taxon>
        <taxon>Viridiplantae</taxon>
        <taxon>Chlorophyta</taxon>
        <taxon>core chlorophytes</taxon>
        <taxon>Ulvophyceae</taxon>
        <taxon>TCBD clade</taxon>
        <taxon>Bryopsidales</taxon>
        <taxon>Ostreobineae</taxon>
        <taxon>Ostreobiaceae</taxon>
        <taxon>Ostreobium</taxon>
    </lineage>
</organism>
<evidence type="ECO:0008006" key="17">
    <source>
        <dbReference type="Google" id="ProtNLM"/>
    </source>
</evidence>
<dbReference type="PROSITE" id="PS50893">
    <property type="entry name" value="ABC_TRANSPORTER_2"/>
    <property type="match status" value="1"/>
</dbReference>
<name>A0A8S1IMG0_9CHLO</name>
<reference evidence="14" key="1">
    <citation type="submission" date="2020-12" db="EMBL/GenBank/DDBJ databases">
        <authorList>
            <person name="Iha C."/>
        </authorList>
    </citation>
    <scope>NUCLEOTIDE SEQUENCE</scope>
</reference>
<evidence type="ECO:0000256" key="10">
    <source>
        <dbReference type="SAM" id="Phobius"/>
    </source>
</evidence>
<evidence type="ECO:0000256" key="4">
    <source>
        <dbReference type="ARBA" id="ARBA00022741"/>
    </source>
</evidence>
<keyword evidence="3 10" id="KW-0812">Transmembrane</keyword>